<dbReference type="GO" id="GO:0005886">
    <property type="term" value="C:plasma membrane"/>
    <property type="evidence" value="ECO:0007669"/>
    <property type="project" value="UniProtKB-SubCell"/>
</dbReference>
<dbReference type="GO" id="GO:0009247">
    <property type="term" value="P:glycolipid biosynthetic process"/>
    <property type="evidence" value="ECO:0007669"/>
    <property type="project" value="UniProtKB-ARBA"/>
</dbReference>
<protein>
    <recommendedName>
        <fullName evidence="9">Lipid A biosynthesis (KDO)2-(Lauroyl)-lipid IVA acyltransferase</fullName>
    </recommendedName>
</protein>
<dbReference type="RefSeq" id="WP_005763537.1">
    <property type="nucleotide sequence ID" value="NZ_GG704811.1"/>
</dbReference>
<evidence type="ECO:0000256" key="3">
    <source>
        <dbReference type="ARBA" id="ARBA00022519"/>
    </source>
</evidence>
<proteinExistence type="predicted"/>
<evidence type="ECO:0000256" key="1">
    <source>
        <dbReference type="ARBA" id="ARBA00004533"/>
    </source>
</evidence>
<dbReference type="PANTHER" id="PTHR30606:SF9">
    <property type="entry name" value="LIPID A BIOSYNTHESIS LAUROYLTRANSFERASE"/>
    <property type="match status" value="1"/>
</dbReference>
<dbReference type="InterPro" id="IPR004960">
    <property type="entry name" value="LipA_acyltrans"/>
</dbReference>
<dbReference type="PANTHER" id="PTHR30606">
    <property type="entry name" value="LIPID A BIOSYNTHESIS LAUROYL ACYLTRANSFERASE"/>
    <property type="match status" value="1"/>
</dbReference>
<dbReference type="Proteomes" id="UP000005519">
    <property type="component" value="Unassembled WGS sequence"/>
</dbReference>
<evidence type="ECO:0000313" key="7">
    <source>
        <dbReference type="EMBL" id="EEX50732.1"/>
    </source>
</evidence>
<sequence length="313" mass="36693">MNKNQHWSAMSETGTKLGIQILLFIYMLFGRKGFRLLLRPVIFYYWLFSRKHRQASKQYLQKLKATYPVLANNSKLNSFNHLTYFAESLLHKIMAWKGNIQLSDLHFHLPPQLADKGDLRSVMLLGSHLGDLELCRALSTQIPNIKVTALVFTKHAMRFNEILKEYQSTQQGEFDLLQVDEISPATLILLQQRIEQGHIIVIVGDRTSIQGQSQNNSYRTTFLGEKADFPQGPYILAHLLKVPVYLIFALRHPTETGKFDLYLENFADQVHLPRRARENHGVQPYVEKYVQRLEHYCQHSPLEWFNFYDFWRK</sequence>
<name>C9PNU1_9PAST</name>
<keyword evidence="3" id="KW-0997">Cell inner membrane</keyword>
<accession>C9PNU1</accession>
<gene>
    <name evidence="7" type="ORF">HMPREF0621_0673</name>
</gene>
<evidence type="ECO:0000256" key="5">
    <source>
        <dbReference type="ARBA" id="ARBA00023136"/>
    </source>
</evidence>
<dbReference type="AlphaFoldDB" id="C9PNU1"/>
<dbReference type="EMBL" id="ACZR01000006">
    <property type="protein sequence ID" value="EEX50732.1"/>
    <property type="molecule type" value="Genomic_DNA"/>
</dbReference>
<evidence type="ECO:0000256" key="6">
    <source>
        <dbReference type="ARBA" id="ARBA00023315"/>
    </source>
</evidence>
<reference evidence="7 8" key="1">
    <citation type="submission" date="2009-10" db="EMBL/GenBank/DDBJ databases">
        <authorList>
            <person name="Muzny D."/>
            <person name="Qin X."/>
            <person name="Deng J."/>
            <person name="Jiang H."/>
            <person name="Liu Y."/>
            <person name="Qu J."/>
            <person name="Song X.-Z."/>
            <person name="Zhang L."/>
            <person name="Thornton R."/>
            <person name="Coyle M."/>
            <person name="Francisco L."/>
            <person name="Jackson L."/>
            <person name="Javaid M."/>
            <person name="Korchina V."/>
            <person name="Kovar C."/>
            <person name="Mata R."/>
            <person name="Mathew T."/>
            <person name="Ngo R."/>
            <person name="Nguyen L."/>
            <person name="Nguyen N."/>
            <person name="Okwuonu G."/>
            <person name="Ongeri F."/>
            <person name="Pham C."/>
            <person name="Simmons D."/>
            <person name="Wilczek-Boney K."/>
            <person name="Hale W."/>
            <person name="Jakkamsetti A."/>
            <person name="Pham P."/>
            <person name="Ruth R."/>
            <person name="San Lucas F."/>
            <person name="Warren J."/>
            <person name="Zhang J."/>
            <person name="Zhao Z."/>
            <person name="Zhou C."/>
            <person name="Zhu D."/>
            <person name="Lee S."/>
            <person name="Bess C."/>
            <person name="Blankenburg K."/>
            <person name="Forbes L."/>
            <person name="Fu Q."/>
            <person name="Gubbala S."/>
            <person name="Hirani K."/>
            <person name="Jayaseelan J.C."/>
            <person name="Lara F."/>
            <person name="Munidasa M."/>
            <person name="Palculict T."/>
            <person name="Patil S."/>
            <person name="Pu L.-L."/>
            <person name="Saada N."/>
            <person name="Tang L."/>
            <person name="Weissenberger G."/>
            <person name="Zhu Y."/>
            <person name="Hemphill L."/>
            <person name="Shang Y."/>
            <person name="Youmans B."/>
            <person name="Ayvaz T."/>
            <person name="Ross M."/>
            <person name="Santibanez J."/>
            <person name="Aqrawi P."/>
            <person name="Gross S."/>
            <person name="Joshi V."/>
            <person name="Fowler G."/>
            <person name="Nazareth L."/>
            <person name="Reid J."/>
            <person name="Worley K."/>
            <person name="Petrosino J."/>
            <person name="Highlander S."/>
            <person name="Gibbs R."/>
        </authorList>
    </citation>
    <scope>NUCLEOTIDE SEQUENCE [LARGE SCALE GENOMIC DNA]</scope>
    <source>
        <strain evidence="7 8">ATCC 43325</strain>
    </source>
</reference>
<dbReference type="STRING" id="667128.HMPREF0621_0673"/>
<evidence type="ECO:0000313" key="8">
    <source>
        <dbReference type="Proteomes" id="UP000005519"/>
    </source>
</evidence>
<evidence type="ECO:0008006" key="9">
    <source>
        <dbReference type="Google" id="ProtNLM"/>
    </source>
</evidence>
<keyword evidence="5" id="KW-0472">Membrane</keyword>
<keyword evidence="4" id="KW-0808">Transferase</keyword>
<dbReference type="HOGENOM" id="CLU_049421_2_1_6"/>
<evidence type="ECO:0000256" key="2">
    <source>
        <dbReference type="ARBA" id="ARBA00022475"/>
    </source>
</evidence>
<comment type="subcellular location">
    <subcellularLocation>
        <location evidence="1">Cell inner membrane</location>
    </subcellularLocation>
</comment>
<keyword evidence="2" id="KW-1003">Cell membrane</keyword>
<evidence type="ECO:0000256" key="4">
    <source>
        <dbReference type="ARBA" id="ARBA00022679"/>
    </source>
</evidence>
<keyword evidence="6" id="KW-0012">Acyltransferase</keyword>
<comment type="caution">
    <text evidence="7">The sequence shown here is derived from an EMBL/GenBank/DDBJ whole genome shotgun (WGS) entry which is preliminary data.</text>
</comment>
<dbReference type="OrthoDB" id="9808633at2"/>
<dbReference type="GO" id="GO:0016746">
    <property type="term" value="F:acyltransferase activity"/>
    <property type="evidence" value="ECO:0007669"/>
    <property type="project" value="UniProtKB-KW"/>
</dbReference>
<keyword evidence="8" id="KW-1185">Reference proteome</keyword>
<organism evidence="7 8">
    <name type="scientific">Pasteurella dagmatis ATCC 43325</name>
    <dbReference type="NCBI Taxonomy" id="667128"/>
    <lineage>
        <taxon>Bacteria</taxon>
        <taxon>Pseudomonadati</taxon>
        <taxon>Pseudomonadota</taxon>
        <taxon>Gammaproteobacteria</taxon>
        <taxon>Pasteurellales</taxon>
        <taxon>Pasteurellaceae</taxon>
        <taxon>Pasteurella</taxon>
    </lineage>
</organism>